<sequence length="105" mass="11757">MDTLQELHSILTDLGDERVLICADLNAHSRIWGYANEDTRGAQVEDFLLAQQLYLLNETNSPPTFEHCGRKGWPDCLSSKARTSLTPAHGKFYKITPIAITIISL</sequence>
<dbReference type="EMBL" id="BGPR01000185">
    <property type="protein sequence ID" value="GBM02946.1"/>
    <property type="molecule type" value="Genomic_DNA"/>
</dbReference>
<dbReference type="Gene3D" id="3.60.10.10">
    <property type="entry name" value="Endonuclease/exonuclease/phosphatase"/>
    <property type="match status" value="1"/>
</dbReference>
<feature type="domain" description="Endonuclease/exonuclease/phosphatase" evidence="1">
    <location>
        <begin position="3"/>
        <end position="79"/>
    </location>
</feature>
<dbReference type="Pfam" id="PF14529">
    <property type="entry name" value="Exo_endo_phos_2"/>
    <property type="match status" value="1"/>
</dbReference>
<dbReference type="GO" id="GO:0003824">
    <property type="term" value="F:catalytic activity"/>
    <property type="evidence" value="ECO:0007669"/>
    <property type="project" value="InterPro"/>
</dbReference>
<dbReference type="InterPro" id="IPR036691">
    <property type="entry name" value="Endo/exonu/phosph_ase_sf"/>
</dbReference>
<dbReference type="Proteomes" id="UP000499080">
    <property type="component" value="Unassembled WGS sequence"/>
</dbReference>
<reference evidence="2 3" key="1">
    <citation type="journal article" date="2019" name="Sci. Rep.">
        <title>Orb-weaving spider Araneus ventricosus genome elucidates the spidroin gene catalogue.</title>
        <authorList>
            <person name="Kono N."/>
            <person name="Nakamura H."/>
            <person name="Ohtoshi R."/>
            <person name="Moran D.A.P."/>
            <person name="Shinohara A."/>
            <person name="Yoshida Y."/>
            <person name="Fujiwara M."/>
            <person name="Mori M."/>
            <person name="Tomita M."/>
            <person name="Arakawa K."/>
        </authorList>
    </citation>
    <scope>NUCLEOTIDE SEQUENCE [LARGE SCALE GENOMIC DNA]</scope>
</reference>
<proteinExistence type="predicted"/>
<protein>
    <recommendedName>
        <fullName evidence="1">Endonuclease/exonuclease/phosphatase domain-containing protein</fullName>
    </recommendedName>
</protein>
<accession>A0A4Y2CGH0</accession>
<evidence type="ECO:0000313" key="2">
    <source>
        <dbReference type="EMBL" id="GBM02946.1"/>
    </source>
</evidence>
<gene>
    <name evidence="2" type="ORF">AVEN_269860_1</name>
</gene>
<evidence type="ECO:0000259" key="1">
    <source>
        <dbReference type="Pfam" id="PF14529"/>
    </source>
</evidence>
<comment type="caution">
    <text evidence="2">The sequence shown here is derived from an EMBL/GenBank/DDBJ whole genome shotgun (WGS) entry which is preliminary data.</text>
</comment>
<dbReference type="AlphaFoldDB" id="A0A4Y2CGH0"/>
<name>A0A4Y2CGH0_ARAVE</name>
<evidence type="ECO:0000313" key="3">
    <source>
        <dbReference type="Proteomes" id="UP000499080"/>
    </source>
</evidence>
<dbReference type="OrthoDB" id="7491480at2759"/>
<dbReference type="SUPFAM" id="SSF56219">
    <property type="entry name" value="DNase I-like"/>
    <property type="match status" value="1"/>
</dbReference>
<keyword evidence="3" id="KW-1185">Reference proteome</keyword>
<organism evidence="2 3">
    <name type="scientific">Araneus ventricosus</name>
    <name type="common">Orbweaver spider</name>
    <name type="synonym">Epeira ventricosa</name>
    <dbReference type="NCBI Taxonomy" id="182803"/>
    <lineage>
        <taxon>Eukaryota</taxon>
        <taxon>Metazoa</taxon>
        <taxon>Ecdysozoa</taxon>
        <taxon>Arthropoda</taxon>
        <taxon>Chelicerata</taxon>
        <taxon>Arachnida</taxon>
        <taxon>Araneae</taxon>
        <taxon>Araneomorphae</taxon>
        <taxon>Entelegynae</taxon>
        <taxon>Araneoidea</taxon>
        <taxon>Araneidae</taxon>
        <taxon>Araneus</taxon>
    </lineage>
</organism>
<dbReference type="InterPro" id="IPR005135">
    <property type="entry name" value="Endo/exonuclease/phosphatase"/>
</dbReference>